<evidence type="ECO:0000313" key="2">
    <source>
        <dbReference type="EMBL" id="GIM17460.1"/>
    </source>
</evidence>
<feature type="compositionally biased region" description="Basic residues" evidence="1">
    <location>
        <begin position="37"/>
        <end position="47"/>
    </location>
</feature>
<sequence length="134" mass="14878">MPASSSAGSEELAAVGSAMQTVAGVRPISESDEQRSSHHHHHRHHHPCVVSLPPCANRSQHRHHHHNHNHNHNHKQRQHERSSGGESSESSSATRNDDSSSHLPQPGVSEQAQPVQLKRALAKVRAYFHRKLES</sequence>
<gene>
    <name evidence="2" type="ORF">Vretimale_20013</name>
</gene>
<accession>A0A8J4M063</accession>
<dbReference type="AlphaFoldDB" id="A0A8J4M063"/>
<feature type="compositionally biased region" description="Basic residues" evidence="1">
    <location>
        <begin position="59"/>
        <end position="78"/>
    </location>
</feature>
<organism evidence="2 3">
    <name type="scientific">Volvox reticuliferus</name>
    <dbReference type="NCBI Taxonomy" id="1737510"/>
    <lineage>
        <taxon>Eukaryota</taxon>
        <taxon>Viridiplantae</taxon>
        <taxon>Chlorophyta</taxon>
        <taxon>core chlorophytes</taxon>
        <taxon>Chlorophyceae</taxon>
        <taxon>CS clade</taxon>
        <taxon>Chlamydomonadales</taxon>
        <taxon>Volvocaceae</taxon>
        <taxon>Volvox</taxon>
    </lineage>
</organism>
<feature type="compositionally biased region" description="Low complexity" evidence="1">
    <location>
        <begin position="84"/>
        <end position="94"/>
    </location>
</feature>
<dbReference type="Proteomes" id="UP000722791">
    <property type="component" value="Unassembled WGS sequence"/>
</dbReference>
<reference evidence="2" key="1">
    <citation type="journal article" date="2021" name="Proc. Natl. Acad. Sci. U.S.A.">
        <title>Three genomes in the algal genus Volvox reveal the fate of a haploid sex-determining region after a transition to homothallism.</title>
        <authorList>
            <person name="Yamamoto K."/>
            <person name="Hamaji T."/>
            <person name="Kawai-Toyooka H."/>
            <person name="Matsuzaki R."/>
            <person name="Takahashi F."/>
            <person name="Nishimura Y."/>
            <person name="Kawachi M."/>
            <person name="Noguchi H."/>
            <person name="Minakuchi Y."/>
            <person name="Umen J.G."/>
            <person name="Toyoda A."/>
            <person name="Nozaki H."/>
        </authorList>
    </citation>
    <scope>NUCLEOTIDE SEQUENCE</scope>
    <source>
        <strain evidence="2">NIES-3785</strain>
    </source>
</reference>
<protein>
    <submittedName>
        <fullName evidence="2">Uncharacterized protein</fullName>
    </submittedName>
</protein>
<evidence type="ECO:0000256" key="1">
    <source>
        <dbReference type="SAM" id="MobiDB-lite"/>
    </source>
</evidence>
<dbReference type="EMBL" id="BNCQ01000144">
    <property type="protein sequence ID" value="GIM17460.1"/>
    <property type="molecule type" value="Genomic_DNA"/>
</dbReference>
<feature type="compositionally biased region" description="Low complexity" evidence="1">
    <location>
        <begin position="1"/>
        <end position="18"/>
    </location>
</feature>
<evidence type="ECO:0000313" key="3">
    <source>
        <dbReference type="Proteomes" id="UP000722791"/>
    </source>
</evidence>
<feature type="region of interest" description="Disordered" evidence="1">
    <location>
        <begin position="1"/>
        <end position="117"/>
    </location>
</feature>
<name>A0A8J4M063_9CHLO</name>
<proteinExistence type="predicted"/>
<comment type="caution">
    <text evidence="2">The sequence shown here is derived from an EMBL/GenBank/DDBJ whole genome shotgun (WGS) entry which is preliminary data.</text>
</comment>